<evidence type="ECO:0000256" key="1">
    <source>
        <dbReference type="SAM" id="MobiDB-lite"/>
    </source>
</evidence>
<evidence type="ECO:0000313" key="2">
    <source>
        <dbReference type="EMBL" id="VDG75693.1"/>
    </source>
</evidence>
<dbReference type="AlphaFoldDB" id="A0A7Z8Y7P7"/>
<proteinExistence type="predicted"/>
<feature type="compositionally biased region" description="Low complexity" evidence="1">
    <location>
        <begin position="83"/>
        <end position="102"/>
    </location>
</feature>
<feature type="region of interest" description="Disordered" evidence="1">
    <location>
        <begin position="83"/>
        <end position="162"/>
    </location>
</feature>
<evidence type="ECO:0000313" key="3">
    <source>
        <dbReference type="Proteomes" id="UP000269974"/>
    </source>
</evidence>
<evidence type="ECO:0008006" key="4">
    <source>
        <dbReference type="Google" id="ProtNLM"/>
    </source>
</evidence>
<dbReference type="RefSeq" id="WP_185933677.1">
    <property type="nucleotide sequence ID" value="NZ_UYIO01000001.1"/>
</dbReference>
<reference evidence="2 3" key="1">
    <citation type="submission" date="2018-11" db="EMBL/GenBank/DDBJ databases">
        <authorList>
            <consortium name="Pathogen Informatics"/>
        </authorList>
    </citation>
    <scope>NUCLEOTIDE SEQUENCE [LARGE SCALE GENOMIC DNA]</scope>
    <source>
        <strain evidence="2 3">NCTC10327</strain>
    </source>
</reference>
<dbReference type="Proteomes" id="UP000269974">
    <property type="component" value="Unassembled WGS sequence"/>
</dbReference>
<feature type="compositionally biased region" description="Low complexity" evidence="1">
    <location>
        <begin position="137"/>
        <end position="148"/>
    </location>
</feature>
<name>A0A7Z8Y7P7_9ACTO</name>
<protein>
    <recommendedName>
        <fullName evidence="4">ThiF family protein</fullName>
    </recommendedName>
</protein>
<dbReference type="EMBL" id="UYIO01000001">
    <property type="protein sequence ID" value="VDG75693.1"/>
    <property type="molecule type" value="Genomic_DNA"/>
</dbReference>
<gene>
    <name evidence="2" type="ORF">NCTC10327_00379</name>
</gene>
<feature type="compositionally biased region" description="Polar residues" evidence="1">
    <location>
        <begin position="103"/>
        <end position="136"/>
    </location>
</feature>
<sequence length="427" mass="44189">MKIKSRLGVYWRNRAALQIGTDPRAGVVIAGLSAREQDFISALTVDRSLPEITRLAQQHGLNTDRLYELLELLHRARVIDHPLSLPGTGSNSSPGTGSNSLPDTSSSPRPGTASASLPGTGSSRLPGTVPNSLPGTASSSEAKAVSAADNLETGGAESQAETGDAAGMLAPVAGRHICVPRLDPLGVEIVFALALAGAASVVTFDAAPTGFADHPALLNVSQIGTGTRVEAMRGALGMRDLQLEITVTTDPLNTKTKAVATTRGRATAAEVVADAAVVTAAGAINPLECDVFFQAGIPHLLVCSEDVDVTVGPYVVPGQSACARCVYEHRVDADPEWAYISPQLFTRPPGFAPLLELQHAALLAARALCCLELCDQQLRIPPPPGIPGLAAIRPGATCACTATDFPPLDIPQPAPLVSESPTVIADR</sequence>
<dbReference type="Gene3D" id="3.40.50.720">
    <property type="entry name" value="NAD(P)-binding Rossmann-like Domain"/>
    <property type="match status" value="1"/>
</dbReference>
<accession>A0A7Z8Y7P7</accession>
<comment type="caution">
    <text evidence="2">The sequence shown here is derived from an EMBL/GenBank/DDBJ whole genome shotgun (WGS) entry which is preliminary data.</text>
</comment>
<organism evidence="2 3">
    <name type="scientific">Actinobaculum suis</name>
    <dbReference type="NCBI Taxonomy" id="1657"/>
    <lineage>
        <taxon>Bacteria</taxon>
        <taxon>Bacillati</taxon>
        <taxon>Actinomycetota</taxon>
        <taxon>Actinomycetes</taxon>
        <taxon>Actinomycetales</taxon>
        <taxon>Actinomycetaceae</taxon>
        <taxon>Actinobaculum</taxon>
    </lineage>
</organism>